<evidence type="ECO:0000256" key="3">
    <source>
        <dbReference type="ARBA" id="ARBA00023235"/>
    </source>
</evidence>
<accession>A0A381WHW0</accession>
<comment type="cofactor">
    <cofactor evidence="1">
        <name>NAD(+)</name>
        <dbReference type="ChEBI" id="CHEBI:57540"/>
    </cofactor>
</comment>
<dbReference type="InterPro" id="IPR001509">
    <property type="entry name" value="Epimerase_deHydtase"/>
</dbReference>
<keyword evidence="3" id="KW-0413">Isomerase</keyword>
<proteinExistence type="predicted"/>
<dbReference type="InterPro" id="IPR036291">
    <property type="entry name" value="NAD(P)-bd_dom_sf"/>
</dbReference>
<dbReference type="Pfam" id="PF01370">
    <property type="entry name" value="Epimerase"/>
    <property type="match status" value="1"/>
</dbReference>
<dbReference type="Gene3D" id="3.90.25.10">
    <property type="entry name" value="UDP-galactose 4-epimerase, domain 1"/>
    <property type="match status" value="1"/>
</dbReference>
<protein>
    <recommendedName>
        <fullName evidence="4">NAD-dependent epimerase/dehydratase domain-containing protein</fullName>
    </recommendedName>
</protein>
<evidence type="ECO:0000256" key="1">
    <source>
        <dbReference type="ARBA" id="ARBA00001911"/>
    </source>
</evidence>
<keyword evidence="2" id="KW-0520">NAD</keyword>
<dbReference type="NCBIfam" id="TIGR01179">
    <property type="entry name" value="galE"/>
    <property type="match status" value="1"/>
</dbReference>
<dbReference type="SUPFAM" id="SSF51735">
    <property type="entry name" value="NAD(P)-binding Rossmann-fold domains"/>
    <property type="match status" value="1"/>
</dbReference>
<feature type="domain" description="NAD-dependent epimerase/dehydratase" evidence="4">
    <location>
        <begin position="4"/>
        <end position="247"/>
    </location>
</feature>
<evidence type="ECO:0000256" key="2">
    <source>
        <dbReference type="ARBA" id="ARBA00023027"/>
    </source>
</evidence>
<dbReference type="EMBL" id="UINC01011719">
    <property type="protein sequence ID" value="SVA51537.1"/>
    <property type="molecule type" value="Genomic_DNA"/>
</dbReference>
<evidence type="ECO:0000313" key="5">
    <source>
        <dbReference type="EMBL" id="SVA51537.1"/>
    </source>
</evidence>
<evidence type="ECO:0000259" key="4">
    <source>
        <dbReference type="Pfam" id="PF01370"/>
    </source>
</evidence>
<name>A0A381WHW0_9ZZZZ</name>
<dbReference type="Gene3D" id="3.40.50.720">
    <property type="entry name" value="NAD(P)-binding Rossmann-like Domain"/>
    <property type="match status" value="1"/>
</dbReference>
<reference evidence="5" key="1">
    <citation type="submission" date="2018-05" db="EMBL/GenBank/DDBJ databases">
        <authorList>
            <person name="Lanie J.A."/>
            <person name="Ng W.-L."/>
            <person name="Kazmierczak K.M."/>
            <person name="Andrzejewski T.M."/>
            <person name="Davidsen T.M."/>
            <person name="Wayne K.J."/>
            <person name="Tettelin H."/>
            <person name="Glass J.I."/>
            <person name="Rusch D."/>
            <person name="Podicherti R."/>
            <person name="Tsui H.-C.T."/>
            <person name="Winkler M.E."/>
        </authorList>
    </citation>
    <scope>NUCLEOTIDE SEQUENCE</scope>
</reference>
<dbReference type="AlphaFoldDB" id="A0A381WHW0"/>
<gene>
    <name evidence="5" type="ORF">METZ01_LOCUS104391</name>
</gene>
<dbReference type="GO" id="GO:0003978">
    <property type="term" value="F:UDP-glucose 4-epimerase activity"/>
    <property type="evidence" value="ECO:0007669"/>
    <property type="project" value="InterPro"/>
</dbReference>
<organism evidence="5">
    <name type="scientific">marine metagenome</name>
    <dbReference type="NCBI Taxonomy" id="408172"/>
    <lineage>
        <taxon>unclassified sequences</taxon>
        <taxon>metagenomes</taxon>
        <taxon>ecological metagenomes</taxon>
    </lineage>
</organism>
<dbReference type="InterPro" id="IPR005886">
    <property type="entry name" value="UDP_G4E"/>
</dbReference>
<dbReference type="PANTHER" id="PTHR43725">
    <property type="entry name" value="UDP-GLUCOSE 4-EPIMERASE"/>
    <property type="match status" value="1"/>
</dbReference>
<sequence length="327" mass="35812">MKTLVTGGAGYIGSTICSALEDAGHEPIVIDSLVTGNRDYVRDRVFYHSDIADVKTLKEMMNDHPDIQAVIHCAALIIVPESAQRPYEYYRENVSKSIELFHFLAENGLNRIVFSSTAALYKGGDGAMVTESSMLEPNSPYARTKLSVEMALQDYCNAYDLRAISLRYFNPIGADPKMRSGPHGDNPTHVLGKLISVSNGDEPTFQVTGTQWPTRDGTGIRDYIHVWDLAEAHVKAVEKFEGITSNEQPFIAINLGTGKGVTVLEFIKAFEEVLGDDIPRIDSDPRAGDSAGAYASGELANNLLGWVPRMSLEQGLADAIKWSQKTP</sequence>
<dbReference type="GO" id="GO:0006012">
    <property type="term" value="P:galactose metabolic process"/>
    <property type="evidence" value="ECO:0007669"/>
    <property type="project" value="InterPro"/>
</dbReference>